<dbReference type="SUPFAM" id="SSF56235">
    <property type="entry name" value="N-terminal nucleophile aminohydrolases (Ntn hydrolases)"/>
    <property type="match status" value="1"/>
</dbReference>
<evidence type="ECO:0000256" key="4">
    <source>
        <dbReference type="ARBA" id="ARBA00023145"/>
    </source>
</evidence>
<evidence type="ECO:0000313" key="6">
    <source>
        <dbReference type="Proteomes" id="UP001174909"/>
    </source>
</evidence>
<dbReference type="Gene3D" id="3.40.50.10540">
    <property type="entry name" value="Crotonobetainyl-coa:carnitine coa-transferase, domain 1"/>
    <property type="match status" value="1"/>
</dbReference>
<dbReference type="Pfam" id="PF02515">
    <property type="entry name" value="CoA_transf_3"/>
    <property type="match status" value="1"/>
</dbReference>
<dbReference type="InterPro" id="IPR023343">
    <property type="entry name" value="Penicillin_amidase_dom1"/>
</dbReference>
<dbReference type="CDD" id="cd03747">
    <property type="entry name" value="Ntn_PGA_like"/>
    <property type="match status" value="1"/>
</dbReference>
<protein>
    <submittedName>
        <fullName evidence="5">Penicillin acylase 2 proenzyme</fullName>
    </submittedName>
</protein>
<dbReference type="InterPro" id="IPR044855">
    <property type="entry name" value="CoA-Trfase_III_dom3_sf"/>
</dbReference>
<dbReference type="SUPFAM" id="SSF89796">
    <property type="entry name" value="CoA-transferase family III (CaiB/BaiF)"/>
    <property type="match status" value="1"/>
</dbReference>
<evidence type="ECO:0000313" key="5">
    <source>
        <dbReference type="EMBL" id="CAI8049075.1"/>
    </source>
</evidence>
<dbReference type="InterPro" id="IPR043147">
    <property type="entry name" value="Penicillin_amidase_A-knob"/>
</dbReference>
<dbReference type="Proteomes" id="UP001174909">
    <property type="component" value="Unassembled WGS sequence"/>
</dbReference>
<dbReference type="Pfam" id="PF01804">
    <property type="entry name" value="Penicil_amidase"/>
    <property type="match status" value="1"/>
</dbReference>
<comment type="similarity">
    <text evidence="1">Belongs to the peptidase S45 family.</text>
</comment>
<dbReference type="EMBL" id="CASHTH010003772">
    <property type="protein sequence ID" value="CAI8049075.1"/>
    <property type="molecule type" value="Genomic_DNA"/>
</dbReference>
<organism evidence="5 6">
    <name type="scientific">Geodia barretti</name>
    <name type="common">Barrett's horny sponge</name>
    <dbReference type="NCBI Taxonomy" id="519541"/>
    <lineage>
        <taxon>Eukaryota</taxon>
        <taxon>Metazoa</taxon>
        <taxon>Porifera</taxon>
        <taxon>Demospongiae</taxon>
        <taxon>Heteroscleromorpha</taxon>
        <taxon>Tetractinellida</taxon>
        <taxon>Astrophorina</taxon>
        <taxon>Geodiidae</taxon>
        <taxon>Geodia</taxon>
    </lineage>
</organism>
<name>A0AA35XF22_GEOBA</name>
<proteinExistence type="inferred from homology"/>
<comment type="caution">
    <text evidence="5">The sequence shown here is derived from an EMBL/GenBank/DDBJ whole genome shotgun (WGS) entry which is preliminary data.</text>
</comment>
<comment type="similarity">
    <text evidence="2">Belongs to the CoA-transferase III family.</text>
</comment>
<evidence type="ECO:0000256" key="1">
    <source>
        <dbReference type="ARBA" id="ARBA00006586"/>
    </source>
</evidence>
<dbReference type="GO" id="GO:0016811">
    <property type="term" value="F:hydrolase activity, acting on carbon-nitrogen (but not peptide) bonds, in linear amides"/>
    <property type="evidence" value="ECO:0007669"/>
    <property type="project" value="InterPro"/>
</dbReference>
<dbReference type="InterPro" id="IPR023606">
    <property type="entry name" value="CoA-Trfase_III_dom_1_sf"/>
</dbReference>
<sequence>MTDTVNTNALRGIRVVEFGPYVALPLTGRILGSLGAEVIKVETNKVLDEMAFIPAWSRGAGQPEYQRGKRRITLDVRTPKGRDLMLELVRISDVFMTNFRRNILDRWGIDFPTIREHRPDSVIMWQTGLGGHGPYYTYKSFGILVQHLSGVSLMTGEDEEPPGVVNTSYSDYHTGVFQPAAIIAALMRRNLTGKTATMESSIFKSGVATCGPALLEYQVNGRGPQRRGNRDAYAVPHGVYPCAGEDRYIAISAANDQQWQCLRTAMGDPAWATTPEFETRIGRRKNEKSLDAGITEWTQVQDSVSLMGILQAAGVPAGIVSQGEDLNDSAHLKSRGFYQDTRYWEAERGVKATEWTEGESVRGPYRHACRARPLSSASRMQPIRRWGTIGPSDRNEVPPMTVDAAAASITHAELRAAIPPLDGGISLSGLHAAVQVWRDEWGIPHIRATDEHDAWFAQGFVTAQDRLWAMEYDRRRAVGRWAEAVGPSAVGQDIQIRRHRLEDAARADCAAAGARARAMLESYADGVNAFIESDAPLPVEYGITGIAPEPWEPWHSLAIYKVRHVLMGVFESKAWRARLVLELGPERAAQLFPSYPPGQPVIIPTGAAYSGSADVGYQQLLDGAANLNVIGEMDSGSNSWVISGERTATGKPILAGDSHRGLDVPSVYYQNHLACDRFDVVGNSFAGVPGFPHFGHNRWVAWCVTHTSADYQDLYIERFNDADASLYQRQGDWYNADVRDEVIRVRDGDDVHLRTWGTHHGPIVGGDPLSGYGLALRYTATPIFYENQGDPWTNILPAMLEAGSVTELADAMEEWVDPVNNFVMADVHGNIGYQCRGEIPRRPDDAPAPLPVPGWDGNHEWQGSIPFADLPRNINPPEGYIVTANNRPVLEDYPYYISMDFAPGYRAMRVADRILNMPNPSASEMGRIHSERVSLPARAYVAALQSCPPPADPAVAAALDRLQSWSGSMDRDAIEPTIYSAMRDLLQWRLLKHNIGEDLAALAWHPVDRGRGGFVNRFRILMNDAITDGDTSLLPNGENWPAALTAALGEAIHILTHRLGPDMGTWRWDRVHRARPQHPVAMATPSLGALLNPPEILTGGDGDTPWAGSYSPADFATVGGLSVFRYAYDLGDWERSLWAVPLGASGHPGSEHYADQSATWGPVRMVPMQYDWESIKTTAPTTQTLMPG</sequence>
<dbReference type="Gene3D" id="1.10.1400.10">
    <property type="match status" value="1"/>
</dbReference>
<gene>
    <name evidence="5" type="ORF">GBAR_LOCUS27025</name>
</gene>
<dbReference type="InterPro" id="IPR003673">
    <property type="entry name" value="CoA-Trfase_fam_III"/>
</dbReference>
<dbReference type="PANTHER" id="PTHR34218:SF4">
    <property type="entry name" value="ACYL-HOMOSERINE LACTONE ACYLASE QUIP"/>
    <property type="match status" value="1"/>
</dbReference>
<dbReference type="GO" id="GO:0017000">
    <property type="term" value="P:antibiotic biosynthetic process"/>
    <property type="evidence" value="ECO:0007669"/>
    <property type="project" value="InterPro"/>
</dbReference>
<dbReference type="Gene3D" id="2.30.120.10">
    <property type="match status" value="1"/>
</dbReference>
<accession>A0AA35XF22</accession>
<dbReference type="AlphaFoldDB" id="A0AA35XF22"/>
<dbReference type="Gene3D" id="3.30.1540.10">
    <property type="entry name" value="formyl-coa transferase, domain 3"/>
    <property type="match status" value="1"/>
</dbReference>
<keyword evidence="4" id="KW-0865">Zymogen</keyword>
<evidence type="ECO:0000256" key="2">
    <source>
        <dbReference type="ARBA" id="ARBA00008383"/>
    </source>
</evidence>
<keyword evidence="3" id="KW-0378">Hydrolase</keyword>
<dbReference type="InterPro" id="IPR043146">
    <property type="entry name" value="Penicillin_amidase_N_B-knob"/>
</dbReference>
<dbReference type="InterPro" id="IPR002692">
    <property type="entry name" value="S45"/>
</dbReference>
<dbReference type="Gene3D" id="3.60.20.10">
    <property type="entry name" value="Glutamine Phosphoribosylpyrophosphate, subunit 1, domain 1"/>
    <property type="match status" value="1"/>
</dbReference>
<keyword evidence="6" id="KW-1185">Reference proteome</keyword>
<evidence type="ECO:0000256" key="3">
    <source>
        <dbReference type="ARBA" id="ARBA00022801"/>
    </source>
</evidence>
<dbReference type="InterPro" id="IPR029055">
    <property type="entry name" value="Ntn_hydrolases_N"/>
</dbReference>
<reference evidence="5" key="1">
    <citation type="submission" date="2023-03" db="EMBL/GenBank/DDBJ databases">
        <authorList>
            <person name="Steffen K."/>
            <person name="Cardenas P."/>
        </authorList>
    </citation>
    <scope>NUCLEOTIDE SEQUENCE</scope>
</reference>
<dbReference type="PANTHER" id="PTHR34218">
    <property type="entry name" value="PEPTIDASE S45 PENICILLIN AMIDASE"/>
    <property type="match status" value="1"/>
</dbReference>
<dbReference type="Gene3D" id="1.10.439.10">
    <property type="entry name" value="Penicillin Amidohydrolase, domain 1"/>
    <property type="match status" value="1"/>
</dbReference>